<protein>
    <submittedName>
        <fullName evidence="2">Uncharacterized protein</fullName>
    </submittedName>
</protein>
<dbReference type="Ensembl" id="ENSPNYT00000031101.1">
    <property type="protein sequence ID" value="ENSPNYP00000030362.1"/>
    <property type="gene ID" value="ENSPNYG00000022885.1"/>
</dbReference>
<proteinExistence type="predicted"/>
<name>A0A3B4H3R8_9CICH</name>
<sequence>MSAETWGASQAPSDSAAQAKASGKKKKRGSVVYRAVAASQDRKGLFYYAIKQALTFQGYDVDQHGFLIKLGVKGNCTGRTSKKKALARRRCLRSSKRSFKSHQTVHYRADFIFK</sequence>
<organism evidence="2">
    <name type="scientific">Pundamilia nyererei</name>
    <dbReference type="NCBI Taxonomy" id="303518"/>
    <lineage>
        <taxon>Eukaryota</taxon>
        <taxon>Metazoa</taxon>
        <taxon>Chordata</taxon>
        <taxon>Craniata</taxon>
        <taxon>Vertebrata</taxon>
        <taxon>Euteleostomi</taxon>
        <taxon>Actinopterygii</taxon>
        <taxon>Neopterygii</taxon>
        <taxon>Teleostei</taxon>
        <taxon>Neoteleostei</taxon>
        <taxon>Acanthomorphata</taxon>
        <taxon>Ovalentaria</taxon>
        <taxon>Cichlomorphae</taxon>
        <taxon>Cichliformes</taxon>
        <taxon>Cichlidae</taxon>
        <taxon>African cichlids</taxon>
        <taxon>Pseudocrenilabrinae</taxon>
        <taxon>Haplochromini</taxon>
        <taxon>Pundamilia</taxon>
    </lineage>
</organism>
<dbReference type="STRING" id="303518.ENSPNYP00000030362"/>
<feature type="compositionally biased region" description="Low complexity" evidence="1">
    <location>
        <begin position="8"/>
        <end position="21"/>
    </location>
</feature>
<reference evidence="2" key="1">
    <citation type="submission" date="2023-09" db="UniProtKB">
        <authorList>
            <consortium name="Ensembl"/>
        </authorList>
    </citation>
    <scope>IDENTIFICATION</scope>
</reference>
<evidence type="ECO:0000256" key="1">
    <source>
        <dbReference type="SAM" id="MobiDB-lite"/>
    </source>
</evidence>
<feature type="region of interest" description="Disordered" evidence="1">
    <location>
        <begin position="1"/>
        <end position="29"/>
    </location>
</feature>
<dbReference type="AlphaFoldDB" id="A0A3B4H3R8"/>
<dbReference type="GeneTree" id="ENSGT00940000179738"/>
<accession>A0A3B4H3R8</accession>
<evidence type="ECO:0000313" key="2">
    <source>
        <dbReference type="Ensembl" id="ENSPNYP00000030362.1"/>
    </source>
</evidence>